<keyword evidence="10" id="KW-1185">Reference proteome</keyword>
<evidence type="ECO:0000256" key="1">
    <source>
        <dbReference type="ARBA" id="ARBA00003343"/>
    </source>
</evidence>
<dbReference type="Pfam" id="PF01885">
    <property type="entry name" value="PTS_2-RNA"/>
    <property type="match status" value="1"/>
</dbReference>
<evidence type="ECO:0000256" key="3">
    <source>
        <dbReference type="ARBA" id="ARBA00022722"/>
    </source>
</evidence>
<dbReference type="InterPro" id="IPR002745">
    <property type="entry name" value="Ptrans_KptA/Tpt1"/>
</dbReference>
<dbReference type="InterPro" id="IPR051274">
    <property type="entry name" value="3-5_Exoribonuclease"/>
</dbReference>
<feature type="domain" description="Exonuclease" evidence="8">
    <location>
        <begin position="85"/>
        <end position="278"/>
    </location>
</feature>
<dbReference type="Pfam" id="PF00929">
    <property type="entry name" value="RNase_T"/>
    <property type="match status" value="1"/>
</dbReference>
<dbReference type="PANTHER" id="PTHR23044">
    <property type="entry name" value="3'-5' EXONUCLEASE ERI1-RELATED"/>
    <property type="match status" value="1"/>
</dbReference>
<dbReference type="InterPro" id="IPR042080">
    <property type="entry name" value="RNA_2'-PTrans_N"/>
</dbReference>
<reference evidence="9 10" key="1">
    <citation type="submission" date="2024-02" db="EMBL/GenBank/DDBJ databases">
        <title>FIRST GENOME SEQUENCES OF Leishmania (Viannia) shawi, Leishmania (Viannia) lindenbergi AND Leishmania (Viannia) utingensis.</title>
        <authorList>
            <person name="Resadore F."/>
            <person name="Custodio M.G.F."/>
            <person name="Boite M.C."/>
            <person name="Cupolillo E."/>
            <person name="Ferreira G.E.M."/>
        </authorList>
    </citation>
    <scope>NUCLEOTIDE SEQUENCE [LARGE SCALE GENOMIC DNA]</scope>
    <source>
        <strain evidence="9 10">MDAS/BR/1979/M5533</strain>
    </source>
</reference>
<dbReference type="EMBL" id="JBAMZN010000026">
    <property type="protein sequence ID" value="KAL0523803.1"/>
    <property type="molecule type" value="Genomic_DNA"/>
</dbReference>
<dbReference type="Proteomes" id="UP001501274">
    <property type="component" value="Unassembled WGS sequence"/>
</dbReference>
<dbReference type="InterPro" id="IPR036397">
    <property type="entry name" value="RNaseH_sf"/>
</dbReference>
<dbReference type="Gene3D" id="3.30.420.10">
    <property type="entry name" value="Ribonuclease H-like superfamily/Ribonuclease H"/>
    <property type="match status" value="1"/>
</dbReference>
<protein>
    <recommendedName>
        <fullName evidence="2">2'-phosphotransferase</fullName>
        <ecNumber evidence="2">2.7.1.160</ecNumber>
    </recommendedName>
</protein>
<comment type="caution">
    <text evidence="9">The sequence shown here is derived from an EMBL/GenBank/DDBJ whole genome shotgun (WGS) entry which is preliminary data.</text>
</comment>
<dbReference type="AlphaFoldDB" id="A0AAW3BRI7"/>
<keyword evidence="3" id="KW-0540">Nuclease</keyword>
<dbReference type="SUPFAM" id="SSF56399">
    <property type="entry name" value="ADP-ribosylation"/>
    <property type="match status" value="1"/>
</dbReference>
<organism evidence="9 10">
    <name type="scientific">Leishmania naiffi</name>
    <dbReference type="NCBI Taxonomy" id="5678"/>
    <lineage>
        <taxon>Eukaryota</taxon>
        <taxon>Discoba</taxon>
        <taxon>Euglenozoa</taxon>
        <taxon>Kinetoplastea</taxon>
        <taxon>Metakinetoplastina</taxon>
        <taxon>Trypanosomatida</taxon>
        <taxon>Trypanosomatidae</taxon>
        <taxon>Leishmaniinae</taxon>
        <taxon>Leishmania</taxon>
        <taxon>Leishmania naiffi species complex</taxon>
    </lineage>
</organism>
<dbReference type="FunFam" id="3.20.170.30:FF:000002">
    <property type="entry name" value="Phosphotransferase, putative"/>
    <property type="match status" value="1"/>
</dbReference>
<gene>
    <name evidence="9" type="ORF">Q4I28_004211</name>
</gene>
<evidence type="ECO:0000313" key="10">
    <source>
        <dbReference type="Proteomes" id="UP001501274"/>
    </source>
</evidence>
<dbReference type="GO" id="GO:0000175">
    <property type="term" value="F:3'-5'-RNA exonuclease activity"/>
    <property type="evidence" value="ECO:0007669"/>
    <property type="project" value="InterPro"/>
</dbReference>
<dbReference type="SMART" id="SM00479">
    <property type="entry name" value="EXOIII"/>
    <property type="match status" value="1"/>
</dbReference>
<evidence type="ECO:0000313" key="9">
    <source>
        <dbReference type="EMBL" id="KAL0523803.1"/>
    </source>
</evidence>
<dbReference type="EC" id="2.7.1.160" evidence="2"/>
<dbReference type="GO" id="GO:0000215">
    <property type="term" value="F:tRNA 2'-phosphotransferase activity"/>
    <property type="evidence" value="ECO:0007669"/>
    <property type="project" value="UniProtKB-EC"/>
</dbReference>
<evidence type="ECO:0000256" key="4">
    <source>
        <dbReference type="ARBA" id="ARBA00022801"/>
    </source>
</evidence>
<comment type="function">
    <text evidence="1">Catalyzes the last step of tRNA splicing, the transfer of the splice junction 2'-phosphate from ligated tRNA to NAD to produce ADP-ribose 1''-2'' cyclic phosphate.</text>
</comment>
<name>A0AAW3BRI7_9TRYP</name>
<dbReference type="Gene3D" id="1.10.10.970">
    <property type="entry name" value="RNA 2'-phosphotransferase, Tpt1/KptA family, N-terminal domain"/>
    <property type="match status" value="1"/>
</dbReference>
<keyword evidence="5 9" id="KW-0269">Exonuclease</keyword>
<dbReference type="CDD" id="cd06133">
    <property type="entry name" value="ERI-1_3'hExo_like"/>
    <property type="match status" value="1"/>
</dbReference>
<dbReference type="InterPro" id="IPR013520">
    <property type="entry name" value="Ribonucl_H"/>
</dbReference>
<feature type="region of interest" description="Disordered" evidence="7">
    <location>
        <begin position="312"/>
        <end position="358"/>
    </location>
</feature>
<dbReference type="InterPro" id="IPR012337">
    <property type="entry name" value="RNaseH-like_sf"/>
</dbReference>
<feature type="region of interest" description="Disordered" evidence="7">
    <location>
        <begin position="1"/>
        <end position="66"/>
    </location>
</feature>
<evidence type="ECO:0000259" key="8">
    <source>
        <dbReference type="SMART" id="SM00479"/>
    </source>
</evidence>
<feature type="compositionally biased region" description="Polar residues" evidence="7">
    <location>
        <begin position="1"/>
        <end position="14"/>
    </location>
</feature>
<dbReference type="SUPFAM" id="SSF53098">
    <property type="entry name" value="Ribonuclease H-like"/>
    <property type="match status" value="1"/>
</dbReference>
<sequence>MSNPRQGGQQQSAPRQGGWGSRPAASNAQLDVERTRRDTLATPSRPPPSDQHHPQRNTVAAAESAAATSTPGGGAFWIAPQPFDVYIVLDFEATCEAGRRITDPEVIEFPMVLVDPRTATQVAEFQRYVRPVKNAILSRFCTELTGITQDMVSHRDPFPVVYCEALQFLAEAGLGDAPPLRSYCVVTCGDWDLKTMLPSQMCISGQQGTPLSFQRWCNLKKYMSGLGLRDGGERGGPAGMPDMLRILGLPHQGRHHSGIDDCRNIAAVLCALLKRGLVVDATFAAEPFERWHAPAEAQLPALQELRSTLADAATQHSRDLPPPLLHARTEDNAPQGEKQQQQQQQPPTQARKRRSASQPAFSANLILPALGIDTNRDAVQELLSDTNAAAAATSSRVIDKEELKTTSKFMSALLRHKAIQWRVPITSNGYVLLDDVLRQPQMRRKPQVSVQDVARMVRDSDKQRFQLAYGAADGRLYIAATQGHSIDGVEPKLRALTRVEEVPVAIHGTYWEAWKTIQRCGYLSAMTRQHIHFAKGLMNDAQVISGMRNNVQLFIYLDVAAVLADGVALYESTNGVILTPGVGDTRQLPLKYVAKVVDRSSGCIIYPV</sequence>
<dbReference type="Gene3D" id="3.20.170.30">
    <property type="match status" value="1"/>
</dbReference>
<evidence type="ECO:0000256" key="7">
    <source>
        <dbReference type="SAM" id="MobiDB-lite"/>
    </source>
</evidence>
<comment type="catalytic activity">
    <reaction evidence="6">
        <text>2'-phospho-[ligated tRNA] + NAD(+) = mature tRNA + ADP-alpha-D-ribose 1'',2''-cyclic phosphate + nicotinamide</text>
        <dbReference type="Rhea" id="RHEA:23324"/>
        <dbReference type="Rhea" id="RHEA-COMP:11106"/>
        <dbReference type="Rhea" id="RHEA-COMP:11107"/>
        <dbReference type="ChEBI" id="CHEBI:17154"/>
        <dbReference type="ChEBI" id="CHEBI:57540"/>
        <dbReference type="ChEBI" id="CHEBI:76596"/>
        <dbReference type="ChEBI" id="CHEBI:82883"/>
        <dbReference type="ChEBI" id="CHEBI:85027"/>
        <dbReference type="EC" id="2.7.1.160"/>
    </reaction>
</comment>
<dbReference type="InterPro" id="IPR042081">
    <property type="entry name" value="RNA_2'-PTrans_C"/>
</dbReference>
<evidence type="ECO:0000256" key="5">
    <source>
        <dbReference type="ARBA" id="ARBA00022839"/>
    </source>
</evidence>
<accession>A0AAW3BRI7</accession>
<keyword evidence="4" id="KW-0378">Hydrolase</keyword>
<evidence type="ECO:0000256" key="6">
    <source>
        <dbReference type="ARBA" id="ARBA00047949"/>
    </source>
</evidence>
<evidence type="ECO:0000256" key="2">
    <source>
        <dbReference type="ARBA" id="ARBA00012007"/>
    </source>
</evidence>
<proteinExistence type="predicted"/>
<dbReference type="InterPro" id="IPR047201">
    <property type="entry name" value="ERI-1_3'hExo-like"/>
</dbReference>
<dbReference type="GO" id="GO:0003676">
    <property type="term" value="F:nucleic acid binding"/>
    <property type="evidence" value="ECO:0007669"/>
    <property type="project" value="InterPro"/>
</dbReference>
<dbReference type="PANTHER" id="PTHR23044:SF61">
    <property type="entry name" value="3'-5' EXORIBONUCLEASE 1-RELATED"/>
    <property type="match status" value="1"/>
</dbReference>